<name>A0A7X5R2F9_9MICO</name>
<sequence length="183" mass="20886">MSVHSLELSVRTMLFTKPIAGLDDFVDYPDDVLVDVVEQPEQAAKVWKARRESQPGWSEGALLIGYGGRPLIDLTMWDSVWPLWSYLVTMIEEYLDSSGDELGEGRGEFSFPMQPLDAALYDSDQTTWFLVGDNHVDVHRDSFIDQVLTHAHEFFEWVAEWTEDDAAYELEQVAGLIARRQAE</sequence>
<organism evidence="1 2">
    <name type="scientific">Lysinibacter cavernae</name>
    <dbReference type="NCBI Taxonomy" id="1640652"/>
    <lineage>
        <taxon>Bacteria</taxon>
        <taxon>Bacillati</taxon>
        <taxon>Actinomycetota</taxon>
        <taxon>Actinomycetes</taxon>
        <taxon>Micrococcales</taxon>
        <taxon>Microbacteriaceae</taxon>
        <taxon>Lysinibacter</taxon>
    </lineage>
</organism>
<dbReference type="AlphaFoldDB" id="A0A7X5R2F9"/>
<comment type="caution">
    <text evidence="1">The sequence shown here is derived from an EMBL/GenBank/DDBJ whole genome shotgun (WGS) entry which is preliminary data.</text>
</comment>
<dbReference type="EMBL" id="JAAMOX010000002">
    <property type="protein sequence ID" value="NIH54326.1"/>
    <property type="molecule type" value="Genomic_DNA"/>
</dbReference>
<keyword evidence="2" id="KW-1185">Reference proteome</keyword>
<gene>
    <name evidence="1" type="ORF">FHX76_002222</name>
</gene>
<dbReference type="RefSeq" id="WP_167150715.1">
    <property type="nucleotide sequence ID" value="NZ_JAAMOX010000002.1"/>
</dbReference>
<evidence type="ECO:0000313" key="1">
    <source>
        <dbReference type="EMBL" id="NIH54326.1"/>
    </source>
</evidence>
<protein>
    <submittedName>
        <fullName evidence="1">Uncharacterized protein</fullName>
    </submittedName>
</protein>
<accession>A0A7X5R2F9</accession>
<evidence type="ECO:0000313" key="2">
    <source>
        <dbReference type="Proteomes" id="UP000541033"/>
    </source>
</evidence>
<proteinExistence type="predicted"/>
<dbReference type="Proteomes" id="UP000541033">
    <property type="component" value="Unassembled WGS sequence"/>
</dbReference>
<reference evidence="1 2" key="1">
    <citation type="submission" date="2020-02" db="EMBL/GenBank/DDBJ databases">
        <title>Sequencing the genomes of 1000 actinobacteria strains.</title>
        <authorList>
            <person name="Klenk H.-P."/>
        </authorList>
    </citation>
    <scope>NUCLEOTIDE SEQUENCE [LARGE SCALE GENOMIC DNA]</scope>
    <source>
        <strain evidence="1 2">DSM 27960</strain>
    </source>
</reference>